<protein>
    <submittedName>
        <fullName evidence="5">E3 ubiquitin-protein ligase tom1</fullName>
        <ecNumber evidence="5">2.3.2.26</ecNumber>
    </submittedName>
</protein>
<feature type="region of interest" description="Disordered" evidence="3">
    <location>
        <begin position="927"/>
        <end position="963"/>
    </location>
</feature>
<feature type="region of interest" description="Disordered" evidence="3">
    <location>
        <begin position="2995"/>
        <end position="3047"/>
    </location>
</feature>
<feature type="region of interest" description="Disordered" evidence="3">
    <location>
        <begin position="1361"/>
        <end position="1383"/>
    </location>
</feature>
<sequence length="3225" mass="358458">MKIKKNPPKKLAPMPPKMKELIEELSTFSDSDLATKLDSIKEWPYPRGDLYNWIIVLDRFDRILEDICREYDLKNIQQKIFSQHTFTLLKGILRFSRLLLENCTNRNIYNSYEHLNDLLHTNDLVILETTLRLMLRPAQRLSSQRSLRASFSVTQDRILTLAQGWGTKDHGLEFLQLGSSETKIPEDLTSLSYQFYRTLKHNGNADGDPHSEPPVTPTPSHRQKEPSASKLTEGLVVINIPNSTTIHKSDQEVLEELVDQYQVPSSKVFSLFHRIRLARGLNDPDERKKLLIIRILAISIMAHVVTEPIAQAKLFLYEPDCSSHLAELLHPDNDVPFDIQTVALYAIDGIGRYRSKLTDILTAINASANHGILMYLLRKVSVSVAAGETNYPQDFIDALLSLIGYIITTQSGGNMVITAGIIPVLLSILDSREARHIKSVTRVVGLLDGIVYGFPNSFTTFCEANGIRVLVDRIQDEVAHCMEINQEFELSPEKPFIPNERTSFVKSMLKFILHMMQTSGTADGLRNLVDSTFPHSLKIILEHPKIFGSSIFGLVVNIMATFIHNEPTSLPILQEAKLPQAFLETIMKDIPNSADVISSIPNAFGAICLNGPGLDSFKESRQIEQFFSIFTSIQHLDALQDGDVPAVLGTSIDELIRHHPSLQGAVMSSIITMINRIAEMGKDLTINGEAGGDFSLQFTKPSEVVDGDSNPSQSQDAVMADTASKKSSDKKENIVVNFIEISARFLEGLFQNASHCKEFLKMGGLEILLKFYSLPTVPYDFSTSSASYSLSHLFRVMSEVDANSVVTAILSELHRSLEASSSFLKTENSDGIIVNYLSLDRTDVKKVDEANRVFRSLVSLHGFVGLLSDIYCTPVFSHSKNIATVIGAFTGETGSQVVSMLGELHRTCVWENIILKNTVPKEWYTVKKKSKKDGSDPTGQISNERDSTQIGDTPRNVDDYSDDIPKVNNESVEAEFDAAEYPKVQNTKYFKFLASQIPTCLTPLFQGLSKILSTRRVMEPAQKILAVQLASDISKVAKEHLTWTRVLKPEGVFETEQFSYYTAMLGLLSVLFLDERNQMYLQVMLVLEFVKSNGLECVFNILNQLWASAKSIHAQTIENEDLSIKQKLVQVHGAIEVTLNLFQFLSSAKLLHESPHLLNMVSKDKDRNLNSFDPHVFLVEIRSNILPVVVDLLQDDYIKHSPSTIVKSTLQNIIQILKGEGEQDSRPTTGVIKPTITSSVFNPRPFVPDENKIQQLIDMGFPRGAAEMALTRCMNHVGRAAEYLLTHPEAVAVYSSEGASTSRVSGGSTQPDAVNMDVTEGSQGETPVNPEVIEGGSSLMSTDEVMEEEITATVVPEVSELPEIPEVPNEEDSGTTKEDEDKGKEREFTIYQKYNEMRLNMKTSIVSRSVELLNNLEDIVFDVRDLLVLSLKDEQDNMLNDLINQIINFDPLNSDGLDERTMGVYLRLLALLLNDATAQSKAVLHSEKYIPMLIKMVSPETPYQPSSIPSWVAPSLLVIEACISLADEPKPVKLEFDTAEVKSTQTEPEALAIEVSIPDRESLMEGCLNLLETSIPQDIHHAVLRILVRLTRDHTFAVNFAKSGKIPLLFTSYKEGTVGFQGQSAYTIIILRHTIESAQVLKKMMEQKVVAWFTHPRPRLVDVSTYIRNLGPVALRDSEQFMEATKAVCRLSKYDPKGRSTQITLFKKEEEKNEAATGSSSKQDTNRSENEDIEMNIDAKETLLSLSTVSETLIHFLIEELMSLRFKPSKPDSELDVAVGMNVDLASDGDANTSTKEKSSLPTEEDKIFVYRCFLLQCLTELLASYPHCQSDVMTYNRVKKHSKEPHTPQKESQTPQKHRSSFLSHLLNDLLPYNGVHDSQEVLDNEIRKQHKQTTWAASVITTLCTKEDATDDKAVHNNLLQVKKFVLDAIVRSFKDAIASSSPADIKYGRFLALADLCLKILSSRSNSSGLGSKANDTQSSNVARMMVEKNFVTLLTNGLSEVDLNYPSSKTLTSALLRPLEFLSKVAIKMGKHFESSNKQTASDEESYYSYDDLDTGESEPEEAPDLYRNSSLGMFEGATSLDEDEDDDIDTQDEEDFDEGDFDEMSSDASDVSDEDDDDIADDSNVDMEIVIHPSYGSEEGAEDELDDDDEDLDDDRDAREMSWEVDEVNHVLSDEDIDEVIDDNDDPLDGEIHLDDAERDLIFGGDDDDDDDIEDDLDDGQELDPEITLDDQLDDGFGFALDQHRPFMHDEELFGDDIPTRQNRAIVNLGNRRHGRHFPVRRTLLEVGMHSDSFDLHLADNDQNRLSYADDSDFQLFGRLSNRLPSRGFDGSAHPLLINNLPSANPTLDMTRGRASHVSDWQSFEDMIGGSAVQLLEQLLNRSSRGSGSNVYRVDVSNNSAGFGGPAAGLDRALGATNNSNNNGGLHSEPASYDPLNVVNEFAPQGTSERWYQECRILYGNVISEKTTRLVNCVLNALIPIALEDQNKEKEAIPEEEVVVVDEATAENPNEPMEQTQDATPTVELAEVSSEPVAQDAETSVIASDVTPTIPEAPEVVIENTESNIQGNIDSSLAVEAQEPMNVDASSSEILPRTTVTIDGNTVDITDSGIDPTFLEALPEDLRAEVLNQHFRERQQQQQEAQEQEENDLLQENQQPTLVPTAESQISAEFLDALPPDIREEVLAQERLEQERRERQRQLDAQPPSANDMDPASFLASLDPQLRETVLMEQDEMLLSTLPPSIVAEANALRDRYSRRYTQAAARVRPSGDQPTTTSSKKQPVARDAIQLVDKPALASLIRLLFLPQPPVKNTLHRILLNLCENTKTRGDILLLLISILQDGGSDLAAVDKSFAQMTLRTKITPRSVSKSTPKGKGVAPQSSPTHSGQVFTENIPNLVAQRCLEALAYLVGYNEQAVHFFLKESEYINIRKGGKKGKGKDKHACGYPIVVLLGLLDRSSFLKSSTLMDQLMHLLATICKPLSSLARKSATETAKKVVDEPSQPTVGDAETTEQVPSTEVENISNVEEKEDNKNTSLEEKDKPFKPPVIPENCLRSIVNVLTAGECSSKTFQYTLSVIQYLSSLQGTKDVITSELVASAQSLGNNILADLSELSTILNNAMTGSDVQGITLAKFSPSSSQQAKLLRVLKTIDYIYSKKQSNASNIQTDSILPVSSPDPDATASQTSPPSDIQEDTHRDPKDVSDLQSDEQLVQIYGDLSFKQL</sequence>
<feature type="non-terminal residue" evidence="5">
    <location>
        <position position="3225"/>
    </location>
</feature>
<feature type="region of interest" description="Disordered" evidence="3">
    <location>
        <begin position="1703"/>
        <end position="1732"/>
    </location>
</feature>
<dbReference type="Gene3D" id="1.25.10.10">
    <property type="entry name" value="Leucine-rich Repeat Variant"/>
    <property type="match status" value="1"/>
</dbReference>
<feature type="region of interest" description="Disordered" evidence="3">
    <location>
        <begin position="2867"/>
        <end position="2890"/>
    </location>
</feature>
<dbReference type="EC" id="2.3.2.26" evidence="5"/>
<dbReference type="SUPFAM" id="SSF48371">
    <property type="entry name" value="ARM repeat"/>
    <property type="match status" value="1"/>
</dbReference>
<feature type="compositionally biased region" description="Polar residues" evidence="3">
    <location>
        <begin position="3014"/>
        <end position="3027"/>
    </location>
</feature>
<evidence type="ECO:0000256" key="2">
    <source>
        <dbReference type="SAM" id="Coils"/>
    </source>
</evidence>
<dbReference type="Gene3D" id="1.10.8.10">
    <property type="entry name" value="DNA helicase RuvA subunit, C-terminal domain"/>
    <property type="match status" value="1"/>
</dbReference>
<dbReference type="InterPro" id="IPR025527">
    <property type="entry name" value="HUWE1/Rev1_UBM"/>
</dbReference>
<dbReference type="Pfam" id="PF14377">
    <property type="entry name" value="UBM"/>
    <property type="match status" value="3"/>
</dbReference>
<dbReference type="InterPro" id="IPR010309">
    <property type="entry name" value="E3_Ub_ligase_DUF908"/>
</dbReference>
<gene>
    <name evidence="5" type="primary">TOM1_1</name>
    <name evidence="5" type="ORF">K7432_002737</name>
</gene>
<keyword evidence="5" id="KW-0012">Acyltransferase</keyword>
<name>A0ABR2X131_9FUNG</name>
<feature type="region of interest" description="Disordered" evidence="3">
    <location>
        <begin position="202"/>
        <end position="229"/>
    </location>
</feature>
<feature type="compositionally biased region" description="Acidic residues" evidence="3">
    <location>
        <begin position="2144"/>
        <end position="2159"/>
    </location>
</feature>
<feature type="domain" description="UBA" evidence="4">
    <location>
        <begin position="1247"/>
        <end position="1287"/>
    </location>
</feature>
<evidence type="ECO:0000313" key="6">
    <source>
        <dbReference type="Proteomes" id="UP001479436"/>
    </source>
</evidence>
<dbReference type="SMART" id="SM00165">
    <property type="entry name" value="UBA"/>
    <property type="match status" value="1"/>
</dbReference>
<evidence type="ECO:0000256" key="1">
    <source>
        <dbReference type="ARBA" id="ARBA00022679"/>
    </source>
</evidence>
<feature type="coiled-coil region" evidence="2">
    <location>
        <begin position="2632"/>
        <end position="2660"/>
    </location>
</feature>
<dbReference type="Pfam" id="PF22562">
    <property type="entry name" value="UBA_7"/>
    <property type="match status" value="1"/>
</dbReference>
<dbReference type="CDD" id="cd14291">
    <property type="entry name" value="UBA1_NUB1_like"/>
    <property type="match status" value="1"/>
</dbReference>
<dbReference type="Pfam" id="PF06012">
    <property type="entry name" value="DUF908"/>
    <property type="match status" value="1"/>
</dbReference>
<dbReference type="EMBL" id="JASJQH010000076">
    <property type="protein sequence ID" value="KAK9767472.1"/>
    <property type="molecule type" value="Genomic_DNA"/>
</dbReference>
<dbReference type="Pfam" id="PF06025">
    <property type="entry name" value="DUF913"/>
    <property type="match status" value="1"/>
</dbReference>
<reference evidence="5 6" key="1">
    <citation type="submission" date="2023-04" db="EMBL/GenBank/DDBJ databases">
        <title>Genome of Basidiobolus ranarum AG-B5.</title>
        <authorList>
            <person name="Stajich J.E."/>
            <person name="Carter-House D."/>
            <person name="Gryganskyi A."/>
        </authorList>
    </citation>
    <scope>NUCLEOTIDE SEQUENCE [LARGE SCALE GENOMIC DNA]</scope>
    <source>
        <strain evidence="5 6">AG-B5</strain>
    </source>
</reference>
<dbReference type="Proteomes" id="UP001479436">
    <property type="component" value="Unassembled WGS sequence"/>
</dbReference>
<feature type="compositionally biased region" description="Basic and acidic residues" evidence="3">
    <location>
        <begin position="1374"/>
        <end position="1383"/>
    </location>
</feature>
<feature type="region of interest" description="Disordered" evidence="3">
    <location>
        <begin position="3168"/>
        <end position="3210"/>
    </location>
</feature>
<evidence type="ECO:0000259" key="4">
    <source>
        <dbReference type="PROSITE" id="PS50030"/>
    </source>
</evidence>
<dbReference type="PROSITE" id="PS50030">
    <property type="entry name" value="UBA"/>
    <property type="match status" value="1"/>
</dbReference>
<feature type="region of interest" description="Disordered" evidence="3">
    <location>
        <begin position="2695"/>
        <end position="2716"/>
    </location>
</feature>
<evidence type="ECO:0000256" key="3">
    <source>
        <dbReference type="SAM" id="MobiDB-lite"/>
    </source>
</evidence>
<dbReference type="SUPFAM" id="SSF46934">
    <property type="entry name" value="UBA-like"/>
    <property type="match status" value="1"/>
</dbReference>
<feature type="region of interest" description="Disordered" evidence="3">
    <location>
        <begin position="1840"/>
        <end position="1859"/>
    </location>
</feature>
<keyword evidence="2" id="KW-0175">Coiled coil</keyword>
<keyword evidence="1 5" id="KW-0808">Transferase</keyword>
<proteinExistence type="predicted"/>
<keyword evidence="6" id="KW-1185">Reference proteome</keyword>
<feature type="region of interest" description="Disordered" evidence="3">
    <location>
        <begin position="2037"/>
        <end position="2159"/>
    </location>
</feature>
<dbReference type="InterPro" id="IPR009060">
    <property type="entry name" value="UBA-like_sf"/>
</dbReference>
<feature type="compositionally biased region" description="Polar residues" evidence="3">
    <location>
        <begin position="2774"/>
        <end position="2783"/>
    </location>
</feature>
<feature type="compositionally biased region" description="Acidic residues" evidence="3">
    <location>
        <begin position="2046"/>
        <end position="2068"/>
    </location>
</feature>
<evidence type="ECO:0000313" key="5">
    <source>
        <dbReference type="EMBL" id="KAK9767472.1"/>
    </source>
</evidence>
<dbReference type="InterPro" id="IPR016024">
    <property type="entry name" value="ARM-type_fold"/>
</dbReference>
<comment type="caution">
    <text evidence="5">The sequence shown here is derived from an EMBL/GenBank/DDBJ whole genome shotgun (WGS) entry which is preliminary data.</text>
</comment>
<dbReference type="GO" id="GO:0061630">
    <property type="term" value="F:ubiquitin protein ligase activity"/>
    <property type="evidence" value="ECO:0007669"/>
    <property type="project" value="UniProtKB-EC"/>
</dbReference>
<feature type="compositionally biased region" description="Basic and acidic residues" evidence="3">
    <location>
        <begin position="3028"/>
        <end position="3046"/>
    </location>
</feature>
<feature type="region of interest" description="Disordered" evidence="3">
    <location>
        <begin position="704"/>
        <end position="725"/>
    </location>
</feature>
<dbReference type="InterPro" id="IPR010314">
    <property type="entry name" value="E3_Ub_ligase_DUF913"/>
</dbReference>
<dbReference type="InterPro" id="IPR015940">
    <property type="entry name" value="UBA"/>
</dbReference>
<accession>A0ABR2X131</accession>
<organism evidence="5 6">
    <name type="scientific">Basidiobolus ranarum</name>
    <dbReference type="NCBI Taxonomy" id="34480"/>
    <lineage>
        <taxon>Eukaryota</taxon>
        <taxon>Fungi</taxon>
        <taxon>Fungi incertae sedis</taxon>
        <taxon>Zoopagomycota</taxon>
        <taxon>Entomophthoromycotina</taxon>
        <taxon>Basidiobolomycetes</taxon>
        <taxon>Basidiobolales</taxon>
        <taxon>Basidiobolaceae</taxon>
        <taxon>Basidiobolus</taxon>
    </lineage>
</organism>
<feature type="compositionally biased region" description="Acidic residues" evidence="3">
    <location>
        <begin position="2085"/>
        <end position="2130"/>
    </location>
</feature>
<feature type="compositionally biased region" description="Basic and acidic residues" evidence="3">
    <location>
        <begin position="3195"/>
        <end position="3205"/>
    </location>
</feature>
<feature type="region of interest" description="Disordered" evidence="3">
    <location>
        <begin position="2765"/>
        <end position="2788"/>
    </location>
</feature>
<dbReference type="InterPro" id="IPR011989">
    <property type="entry name" value="ARM-like"/>
</dbReference>